<evidence type="ECO:0000256" key="4">
    <source>
        <dbReference type="PROSITE-ProRule" id="PRU01343"/>
    </source>
</evidence>
<keyword evidence="2 4" id="KW-0863">Zinc-finger</keyword>
<feature type="coiled-coil region" evidence="5">
    <location>
        <begin position="70"/>
        <end position="104"/>
    </location>
</feature>
<dbReference type="PANTHER" id="PTHR33248">
    <property type="entry name" value="ZINC ION-BINDING PROTEIN"/>
    <property type="match status" value="1"/>
</dbReference>
<accession>A0A397L4W3</accession>
<evidence type="ECO:0000256" key="1">
    <source>
        <dbReference type="ARBA" id="ARBA00022723"/>
    </source>
</evidence>
<dbReference type="Proteomes" id="UP000264353">
    <property type="component" value="Unassembled WGS sequence"/>
</dbReference>
<reference evidence="7" key="1">
    <citation type="submission" date="2018-06" db="EMBL/GenBank/DDBJ databases">
        <title>WGS assembly of Brassica rapa FPsc.</title>
        <authorList>
            <person name="Bowman J."/>
            <person name="Kohchi T."/>
            <person name="Yamato K."/>
            <person name="Jenkins J."/>
            <person name="Shu S."/>
            <person name="Ishizaki K."/>
            <person name="Yamaoka S."/>
            <person name="Nishihama R."/>
            <person name="Nakamura Y."/>
            <person name="Berger F."/>
            <person name="Adam C."/>
            <person name="Aki S."/>
            <person name="Althoff F."/>
            <person name="Araki T."/>
            <person name="Arteaga-Vazquez M."/>
            <person name="Balasubrmanian S."/>
            <person name="Bauer D."/>
            <person name="Boehm C."/>
            <person name="Briginshaw L."/>
            <person name="Caballero-Perez J."/>
            <person name="Catarino B."/>
            <person name="Chen F."/>
            <person name="Chiyoda S."/>
            <person name="Chovatia M."/>
            <person name="Davies K."/>
            <person name="Delmans M."/>
            <person name="Demura T."/>
            <person name="Dierschke T."/>
            <person name="Dolan L."/>
            <person name="Dorantes-Acosta A."/>
            <person name="Eklund D."/>
            <person name="Florent S."/>
            <person name="Flores-Sandoval E."/>
            <person name="Fujiyama A."/>
            <person name="Fukuzawa H."/>
            <person name="Galik B."/>
            <person name="Grimanelli D."/>
            <person name="Grimwood J."/>
            <person name="Grossniklaus U."/>
            <person name="Hamada T."/>
            <person name="Haseloff J."/>
            <person name="Hetherington A."/>
            <person name="Higo A."/>
            <person name="Hirakawa Y."/>
            <person name="Hundley H."/>
            <person name="Ikeda Y."/>
            <person name="Inoue K."/>
            <person name="Inoue S."/>
            <person name="Ishida S."/>
            <person name="Jia Q."/>
            <person name="Kakita M."/>
            <person name="Kanazawa T."/>
            <person name="Kawai Y."/>
            <person name="Kawashima T."/>
            <person name="Kennedy M."/>
            <person name="Kinose K."/>
            <person name="Kinoshita T."/>
            <person name="Kohara Y."/>
            <person name="Koide E."/>
            <person name="Komatsu K."/>
            <person name="Kopischke S."/>
            <person name="Kubo M."/>
            <person name="Kyozuka J."/>
            <person name="Lagercrantz U."/>
            <person name="Lin S."/>
            <person name="Lindquist E."/>
            <person name="Lipzen A."/>
            <person name="Lu C."/>
            <person name="Luna E."/>
            <person name="Martienssen R."/>
            <person name="Minamino N."/>
            <person name="Mizutani M."/>
            <person name="Mizutani M."/>
            <person name="Mochizuki N."/>
            <person name="Monte I."/>
            <person name="Mosher R."/>
            <person name="Nagasaki H."/>
            <person name="Nakagami H."/>
            <person name="Naramoto S."/>
            <person name="Nishitani K."/>
            <person name="Ohtani M."/>
            <person name="Okamoto T."/>
            <person name="Okumura M."/>
            <person name="Phillips J."/>
            <person name="Pollak B."/>
            <person name="Reinders A."/>
            <person name="Roevekamp M."/>
            <person name="Sano R."/>
            <person name="Sawa S."/>
            <person name="Schmid M."/>
            <person name="Shirakawa M."/>
            <person name="Solano R."/>
            <person name="Spunde A."/>
            <person name="Suetsugu N."/>
            <person name="Sugano S."/>
            <person name="Sugiyama A."/>
            <person name="Sun R."/>
            <person name="Suzuki Y."/>
            <person name="Takenaka M."/>
            <person name="Takezawa D."/>
            <person name="Tomogane H."/>
            <person name="Tsuzuki M."/>
            <person name="Ueda T."/>
            <person name="Umeda M."/>
            <person name="Ward J."/>
            <person name="Watanabe Y."/>
            <person name="Yazaki K."/>
            <person name="Yokoyama R."/>
            <person name="Yoshitake Y."/>
            <person name="Yotsui I."/>
            <person name="Zachgo S."/>
            <person name="Schmutz J."/>
        </authorList>
    </citation>
    <scope>NUCLEOTIDE SEQUENCE [LARGE SCALE GENOMIC DNA]</scope>
</reference>
<dbReference type="InterPro" id="IPR010666">
    <property type="entry name" value="Znf_GRF"/>
</dbReference>
<dbReference type="GO" id="GO:0008270">
    <property type="term" value="F:zinc ion binding"/>
    <property type="evidence" value="ECO:0007669"/>
    <property type="project" value="UniProtKB-KW"/>
</dbReference>
<evidence type="ECO:0000313" key="7">
    <source>
        <dbReference type="EMBL" id="RIA04695.1"/>
    </source>
</evidence>
<dbReference type="EMBL" id="KZ865801">
    <property type="protein sequence ID" value="RIA04695.1"/>
    <property type="molecule type" value="Genomic_DNA"/>
</dbReference>
<evidence type="ECO:0000256" key="3">
    <source>
        <dbReference type="ARBA" id="ARBA00022833"/>
    </source>
</evidence>
<dbReference type="OrthoDB" id="1086532at2759"/>
<keyword evidence="5" id="KW-0175">Coiled coil</keyword>
<proteinExistence type="predicted"/>
<protein>
    <recommendedName>
        <fullName evidence="6">GRF-type domain-containing protein</fullName>
    </recommendedName>
</protein>
<organism evidence="7">
    <name type="scientific">Brassica campestris</name>
    <name type="common">Field mustard</name>
    <dbReference type="NCBI Taxonomy" id="3711"/>
    <lineage>
        <taxon>Eukaryota</taxon>
        <taxon>Viridiplantae</taxon>
        <taxon>Streptophyta</taxon>
        <taxon>Embryophyta</taxon>
        <taxon>Tracheophyta</taxon>
        <taxon>Spermatophyta</taxon>
        <taxon>Magnoliopsida</taxon>
        <taxon>eudicotyledons</taxon>
        <taxon>Gunneridae</taxon>
        <taxon>Pentapetalae</taxon>
        <taxon>rosids</taxon>
        <taxon>malvids</taxon>
        <taxon>Brassicales</taxon>
        <taxon>Brassicaceae</taxon>
        <taxon>Brassiceae</taxon>
        <taxon>Brassica</taxon>
    </lineage>
</organism>
<gene>
    <name evidence="7" type="ORF">BRARA_K01042</name>
</gene>
<evidence type="ECO:0000256" key="2">
    <source>
        <dbReference type="ARBA" id="ARBA00022771"/>
    </source>
</evidence>
<dbReference type="AlphaFoldDB" id="A0A397L4W3"/>
<name>A0A397L4W3_BRACM</name>
<keyword evidence="3" id="KW-0862">Zinc</keyword>
<keyword evidence="1" id="KW-0479">Metal-binding</keyword>
<feature type="domain" description="GRF-type" evidence="6">
    <location>
        <begin position="27"/>
        <end position="72"/>
    </location>
</feature>
<evidence type="ECO:0000259" key="6">
    <source>
        <dbReference type="PROSITE" id="PS51999"/>
    </source>
</evidence>
<dbReference type="PROSITE" id="PS51999">
    <property type="entry name" value="ZF_GRF"/>
    <property type="match status" value="1"/>
</dbReference>
<evidence type="ECO:0000256" key="5">
    <source>
        <dbReference type="SAM" id="Coils"/>
    </source>
</evidence>
<sequence>MSDVSGASSGSSMVRSKKRVVGVPKQCWCGYEISTLMSRSDKNPYRRYHRCSYAVSKKLENDNHFFKWVDEALLEEINVLKNKMSNLEELVKEVMMERGESEKKVFEKMEMKLETELFDKMEEVLKEAKWSMKKMCAGIVIACVVGFVIIKLV</sequence>